<feature type="domain" description="Outer membrane protein beta-barrel" evidence="6">
    <location>
        <begin position="379"/>
        <end position="779"/>
    </location>
</feature>
<keyword evidence="5" id="KW-0732">Signal</keyword>
<feature type="chain" id="PRO_5046819625" evidence="5">
    <location>
        <begin position="22"/>
        <end position="806"/>
    </location>
</feature>
<feature type="region of interest" description="Disordered" evidence="4">
    <location>
        <begin position="786"/>
        <end position="806"/>
    </location>
</feature>
<dbReference type="EMBL" id="JAKEVY010000007">
    <property type="protein sequence ID" value="MCF1716922.1"/>
    <property type="molecule type" value="Genomic_DNA"/>
</dbReference>
<dbReference type="Pfam" id="PF14905">
    <property type="entry name" value="OMP_b-brl_3"/>
    <property type="match status" value="1"/>
</dbReference>
<evidence type="ECO:0000313" key="8">
    <source>
        <dbReference type="Proteomes" id="UP001200145"/>
    </source>
</evidence>
<dbReference type="InterPro" id="IPR041700">
    <property type="entry name" value="OMP_b-brl_3"/>
</dbReference>
<evidence type="ECO:0000256" key="4">
    <source>
        <dbReference type="SAM" id="MobiDB-lite"/>
    </source>
</evidence>
<dbReference type="InterPro" id="IPR008969">
    <property type="entry name" value="CarboxyPept-like_regulatory"/>
</dbReference>
<feature type="signal peptide" evidence="5">
    <location>
        <begin position="1"/>
        <end position="21"/>
    </location>
</feature>
<dbReference type="SUPFAM" id="SSF56935">
    <property type="entry name" value="Porins"/>
    <property type="match status" value="1"/>
</dbReference>
<keyword evidence="3" id="KW-0998">Cell outer membrane</keyword>
<name>A0ABS9BMG9_9BACT</name>
<evidence type="ECO:0000259" key="6">
    <source>
        <dbReference type="Pfam" id="PF14905"/>
    </source>
</evidence>
<evidence type="ECO:0000256" key="1">
    <source>
        <dbReference type="ARBA" id="ARBA00004442"/>
    </source>
</evidence>
<dbReference type="Pfam" id="PF13620">
    <property type="entry name" value="CarboxypepD_reg"/>
    <property type="match status" value="1"/>
</dbReference>
<dbReference type="SUPFAM" id="SSF49464">
    <property type="entry name" value="Carboxypeptidase regulatory domain-like"/>
    <property type="match status" value="1"/>
</dbReference>
<dbReference type="InterPro" id="IPR037066">
    <property type="entry name" value="Plug_dom_sf"/>
</dbReference>
<dbReference type="PANTHER" id="PTHR40980">
    <property type="entry name" value="PLUG DOMAIN-CONTAINING PROTEIN"/>
    <property type="match status" value="1"/>
</dbReference>
<evidence type="ECO:0000256" key="3">
    <source>
        <dbReference type="ARBA" id="ARBA00023237"/>
    </source>
</evidence>
<dbReference type="PANTHER" id="PTHR40980:SF4">
    <property type="entry name" value="TONB-DEPENDENT RECEPTOR-LIKE BETA-BARREL DOMAIN-CONTAINING PROTEIN"/>
    <property type="match status" value="1"/>
</dbReference>
<comment type="caution">
    <text evidence="7">The sequence shown here is derived from an EMBL/GenBank/DDBJ whole genome shotgun (WGS) entry which is preliminary data.</text>
</comment>
<evidence type="ECO:0000256" key="5">
    <source>
        <dbReference type="SAM" id="SignalP"/>
    </source>
</evidence>
<protein>
    <submittedName>
        <fullName evidence="7">TonB-dependent receptor</fullName>
    </submittedName>
</protein>
<gene>
    <name evidence="7" type="ORF">L0U88_19935</name>
</gene>
<proteinExistence type="predicted"/>
<comment type="subcellular location">
    <subcellularLocation>
        <location evidence="1">Cell outer membrane</location>
    </subcellularLocation>
</comment>
<dbReference type="Gene3D" id="2.60.40.1120">
    <property type="entry name" value="Carboxypeptidase-like, regulatory domain"/>
    <property type="match status" value="1"/>
</dbReference>
<dbReference type="InterPro" id="IPR036942">
    <property type="entry name" value="Beta-barrel_TonB_sf"/>
</dbReference>
<dbReference type="Proteomes" id="UP001200145">
    <property type="component" value="Unassembled WGS sequence"/>
</dbReference>
<sequence>MLYRFSILVLLILMNHLSATAQQTGKVKGQAVEGATISLLKASDSSLVKLAVAGASGIFELEQVNIGEYLLQVSAVGYQTYYTTAFALKTENETYDLKAVPLSKSSDELKAVTVTASKRMIEVKPDRTIVNVDAGISNAGATAMEVLEKSPGISVDRDGNISLKGRQGVLVLIDGKPSYLTGADLVNLLNNMMANQLDQIEIMTNPPAKYDAAGNSGIINIKTKKNKQRGWNGSLNLSYGQGAYFKTNNGLNLNYRNEKFNLFLNYSQNSNKNFNNLYIKRTYLDAAGKATGYFDQPTMLRMRGDNNSLKAGIDYNLNKKTTIGITGTGFISPRKYNSLSTGYLMDTDRITDSTVQTTSKNSNKWINGTLNLNLRHTINKNSELTADLDYMHYDMTNNQLFHNTITLADETLVSDGYLKGDLPASISIYTAKADYNTTLKGEWKVEAGLKSSRVKTNNQANYFNSAGSSWIPDYGKTNHFLYEESIYAGYLNTNKKFGKWSAQGGLRFEQTSYTGNQLGNPEKNDSSFRRNYASLFPSIYLTHELDSNHTFTIQTGRRINRPAYQQLNPFLFFINEYTYQVGNPYIQPQFTWNFQFSHTYKGWLTTSLEYGDTKQYFSQIFKTEGRVTILTEGNLANMKNLNLSMTAQLKPAKWWSATINLTGTYQKVSGVGMNSDFNSEMFSGNGNINNQFKFGKGWSAELSGFYNAKSRDAQFTIYGFGQVAAGIGKQVLKGKGTIRLNMRDIFFTQQIQGDIRYQNVRERFNQSRDSRVATISFNWRFGKQLGESRRKNSGSSEEQNRVRAGG</sequence>
<accession>A0ABS9BMG9</accession>
<keyword evidence="2" id="KW-0472">Membrane</keyword>
<keyword evidence="7" id="KW-0675">Receptor</keyword>
<evidence type="ECO:0000256" key="2">
    <source>
        <dbReference type="ARBA" id="ARBA00023136"/>
    </source>
</evidence>
<dbReference type="Gene3D" id="2.170.130.10">
    <property type="entry name" value="TonB-dependent receptor, plug domain"/>
    <property type="match status" value="1"/>
</dbReference>
<keyword evidence="8" id="KW-1185">Reference proteome</keyword>
<dbReference type="RefSeq" id="WP_234868516.1">
    <property type="nucleotide sequence ID" value="NZ_JAKEVY010000007.1"/>
</dbReference>
<organism evidence="7 8">
    <name type="scientific">Flavihumibacter fluminis</name>
    <dbReference type="NCBI Taxonomy" id="2909236"/>
    <lineage>
        <taxon>Bacteria</taxon>
        <taxon>Pseudomonadati</taxon>
        <taxon>Bacteroidota</taxon>
        <taxon>Chitinophagia</taxon>
        <taxon>Chitinophagales</taxon>
        <taxon>Chitinophagaceae</taxon>
        <taxon>Flavihumibacter</taxon>
    </lineage>
</organism>
<dbReference type="Gene3D" id="2.40.170.20">
    <property type="entry name" value="TonB-dependent receptor, beta-barrel domain"/>
    <property type="match status" value="1"/>
</dbReference>
<evidence type="ECO:0000313" key="7">
    <source>
        <dbReference type="EMBL" id="MCF1716922.1"/>
    </source>
</evidence>
<reference evidence="7 8" key="1">
    <citation type="submission" date="2022-01" db="EMBL/GenBank/DDBJ databases">
        <title>Flavihumibacter sp. nov., isolated from sediment of a river.</title>
        <authorList>
            <person name="Liu H."/>
        </authorList>
    </citation>
    <scope>NUCLEOTIDE SEQUENCE [LARGE SCALE GENOMIC DNA]</scope>
    <source>
        <strain evidence="7 8">RY-1</strain>
    </source>
</reference>